<evidence type="ECO:0008006" key="17">
    <source>
        <dbReference type="Google" id="ProtNLM"/>
    </source>
</evidence>
<evidence type="ECO:0000256" key="8">
    <source>
        <dbReference type="ARBA" id="ARBA00023136"/>
    </source>
</evidence>
<dbReference type="Pfam" id="PF00498">
    <property type="entry name" value="FHA"/>
    <property type="match status" value="2"/>
</dbReference>
<protein>
    <recommendedName>
        <fullName evidence="17">ABC transporter ATP-binding protein</fullName>
    </recommendedName>
</protein>
<evidence type="ECO:0000313" key="13">
    <source>
        <dbReference type="EMBL" id="BBZ15195.1"/>
    </source>
</evidence>
<reference evidence="13" key="3">
    <citation type="submission" date="2020-02" db="EMBL/GenBank/DDBJ databases">
        <authorList>
            <person name="Matsumoto Y."/>
            <person name="Kinjo T."/>
            <person name="Motooka D."/>
            <person name="Nabeya D."/>
            <person name="Jung N."/>
            <person name="Uechi K."/>
            <person name="Horii T."/>
            <person name="Iida T."/>
            <person name="Fujita J."/>
            <person name="Nakamura S."/>
        </authorList>
    </citation>
    <scope>NUCLEOTIDE SEQUENCE</scope>
    <source>
        <strain evidence="13">JCM 12687</strain>
        <plasmid evidence="13">pJCM12687</plasmid>
    </source>
</reference>
<feature type="region of interest" description="Disordered" evidence="9">
    <location>
        <begin position="108"/>
        <end position="184"/>
    </location>
</feature>
<feature type="domain" description="ABC transporter" evidence="12">
    <location>
        <begin position="297"/>
        <end position="529"/>
    </location>
</feature>
<feature type="compositionally biased region" description="Polar residues" evidence="9">
    <location>
        <begin position="1023"/>
        <end position="1036"/>
    </location>
</feature>
<dbReference type="InterPro" id="IPR027417">
    <property type="entry name" value="P-loop_NTPase"/>
</dbReference>
<reference evidence="13 16" key="2">
    <citation type="journal article" date="2019" name="Emerg. Microbes Infect.">
        <title>Comprehensive subspecies identification of 175 nontuberculous mycobacteria species based on 7547 genomic profiles.</title>
        <authorList>
            <person name="Matsumoto Y."/>
            <person name="Kinjo T."/>
            <person name="Motooka D."/>
            <person name="Nabeya D."/>
            <person name="Jung N."/>
            <person name="Uechi K."/>
            <person name="Horii T."/>
            <person name="Iida T."/>
            <person name="Fujita J."/>
            <person name="Nakamura S."/>
        </authorList>
    </citation>
    <scope>NUCLEOTIDE SEQUENCE [LARGE SCALE GENOMIC DNA]</scope>
    <source>
        <strain evidence="13 16">JCM 12687</strain>
        <plasmid evidence="13">pJCM12687</plasmid>
    </source>
</reference>
<name>A0A7I7WEF4_9MYCO</name>
<dbReference type="Pfam" id="PF14032">
    <property type="entry name" value="PknH_C"/>
    <property type="match status" value="1"/>
</dbReference>
<accession>A0A7I7WEF4</accession>
<sequence>MVTDTTAPPLTVWLGSAMYTFPSDREATIGRSRQCDICLDDPEVAGWISRVHAELRVEGAQWVAVDRSRNGIFVDGKKVDTAPIRDGTQITVGNPAGPKLAFRIAPPAAAGRPAPAAPSPAASQPRRAAPQTPPPAAPPAGTSTGRPASAPPPAAGAPPGRPPAPPAPPAPIGRARPVQPAPSEQDLVERLSGVVKKMVPLRLAPTPSGFTTIGRGESNAIVLDDALASRVHALLQVTPAGLEIRDNRSSNGTFVNGQRITSALLREGDIVTVGNTDLAVSGTTLVPRPAPPRIGGVQAYGLGLVIDGRPLMTDVTFTARPGTLTAVIGPSGAGKSTLIKLVGGSTPPSTGMVTFDGHDVHTEYASMRSRIGLVPQDDVVHSSLTVDQALRYAAQLRLPPDTSRADRRNVVERVLAELELTEHKKKRIDKLSGGQRKRASVAMELLTGPSLLILDEPTSGLDPALDRQVMTMLRRLADAGRVVIVVTHSLTYLNMCDQVLLLAPGGKTAFAGPPNGIEAAMGTTDWADIFARVSTDPDGVHREYLARHPAPPPPEQLPPGSAAVGTPPHTSLWRQFFTVARRQTRLIAADRGYFAFLTILPFLLGALALVVPGSVGLGQADPHGRSPNEPQQILVLLNLAAVFLGAALTIRDLVGERSIFRREQAVGLSASAYLGAKVVVYSVAAAIQTAVVVAIAIAGKGGPVRGAVVLGNADAELWLTLALTAIVSAMVGLALSSLARSSEQVLPLLVGVIMISMVFAGGLVPVTGRTGLEQVSWLLPARWGFAASASTVDLRKVAPLVSADKLWTHSAPWWWTDVAVLLLLGVLVTAFVRWRLRLAAAGDRTPAGGGSRLRTALVTGVVIVVLAGLAAAVIVTKHPSTQAAGGPPEVPRGGPPPVPTTQNTVAPAALDGALLRPDAVNPIVGADNLVATSLAAPNKDETFTPAECTGAVLPAQSATYDGSAKTAISAQVLHEPDQPWQHWVIEAVASFPGSTDAEDFQDSQTSAWTNCEGKTVTSDKSDSMASRSVIGSTNTDHGMPGLSYTNPDRPGWTCQRAMTTAANAVIDVSVCGTSVPADSAAQVAGKVAANMH</sequence>
<evidence type="ECO:0000256" key="7">
    <source>
        <dbReference type="ARBA" id="ARBA00022989"/>
    </source>
</evidence>
<dbReference type="PANTHER" id="PTHR48041">
    <property type="entry name" value="ABC TRANSPORTER G FAMILY MEMBER 28"/>
    <property type="match status" value="1"/>
</dbReference>
<dbReference type="EMBL" id="MVHM01000012">
    <property type="protein sequence ID" value="ORA35480.1"/>
    <property type="molecule type" value="Genomic_DNA"/>
</dbReference>
<evidence type="ECO:0000256" key="9">
    <source>
        <dbReference type="SAM" id="MobiDB-lite"/>
    </source>
</evidence>
<dbReference type="InterPro" id="IPR050352">
    <property type="entry name" value="ABCG_transporters"/>
</dbReference>
<dbReference type="InterPro" id="IPR003439">
    <property type="entry name" value="ABC_transporter-like_ATP-bd"/>
</dbReference>
<feature type="transmembrane region" description="Helical" evidence="10">
    <location>
        <begin position="745"/>
        <end position="764"/>
    </location>
</feature>
<feature type="transmembrane region" description="Helical" evidence="10">
    <location>
        <begin position="674"/>
        <end position="697"/>
    </location>
</feature>
<evidence type="ECO:0000313" key="14">
    <source>
        <dbReference type="EMBL" id="ORA35480.1"/>
    </source>
</evidence>
<dbReference type="SUPFAM" id="SSF49879">
    <property type="entry name" value="SMAD/FHA domain"/>
    <property type="match status" value="2"/>
</dbReference>
<keyword evidence="5" id="KW-0547">Nucleotide-binding</keyword>
<dbReference type="InterPro" id="IPR038232">
    <property type="entry name" value="PknH-like_Extracell_sf"/>
</dbReference>
<feature type="compositionally biased region" description="Pro residues" evidence="9">
    <location>
        <begin position="149"/>
        <end position="171"/>
    </location>
</feature>
<organism evidence="14 15">
    <name type="scientific">Mycobacterium branderi</name>
    <dbReference type="NCBI Taxonomy" id="43348"/>
    <lineage>
        <taxon>Bacteria</taxon>
        <taxon>Bacillati</taxon>
        <taxon>Actinomycetota</taxon>
        <taxon>Actinomycetes</taxon>
        <taxon>Mycobacteriales</taxon>
        <taxon>Mycobacteriaceae</taxon>
        <taxon>Mycobacterium</taxon>
    </lineage>
</organism>
<dbReference type="Gene3D" id="3.40.50.300">
    <property type="entry name" value="P-loop containing nucleotide triphosphate hydrolases"/>
    <property type="match status" value="1"/>
</dbReference>
<keyword evidence="16" id="KW-1185">Reference proteome</keyword>
<dbReference type="GO" id="GO:0016020">
    <property type="term" value="C:membrane"/>
    <property type="evidence" value="ECO:0007669"/>
    <property type="project" value="UniProtKB-SubCell"/>
</dbReference>
<keyword evidence="2" id="KW-0813">Transport</keyword>
<evidence type="ECO:0000259" key="11">
    <source>
        <dbReference type="PROSITE" id="PS50006"/>
    </source>
</evidence>
<evidence type="ECO:0000313" key="16">
    <source>
        <dbReference type="Proteomes" id="UP000467379"/>
    </source>
</evidence>
<dbReference type="GO" id="GO:0016887">
    <property type="term" value="F:ATP hydrolysis activity"/>
    <property type="evidence" value="ECO:0007669"/>
    <property type="project" value="InterPro"/>
</dbReference>
<dbReference type="GO" id="GO:0140359">
    <property type="term" value="F:ABC-type transporter activity"/>
    <property type="evidence" value="ECO:0007669"/>
    <property type="project" value="InterPro"/>
</dbReference>
<dbReference type="InterPro" id="IPR000253">
    <property type="entry name" value="FHA_dom"/>
</dbReference>
<geneLocation type="plasmid" evidence="13 16">
    <name>pJCM12687</name>
</geneLocation>
<dbReference type="RefSeq" id="WP_083132752.1">
    <property type="nucleotide sequence ID" value="NZ_AP022607.1"/>
</dbReference>
<evidence type="ECO:0000256" key="4">
    <source>
        <dbReference type="ARBA" id="ARBA00022692"/>
    </source>
</evidence>
<dbReference type="InterPro" id="IPR013525">
    <property type="entry name" value="ABC2_TM"/>
</dbReference>
<dbReference type="Gene3D" id="3.40.1000.70">
    <property type="entry name" value="PknH-like extracellular domain"/>
    <property type="match status" value="1"/>
</dbReference>
<dbReference type="Pfam" id="PF01061">
    <property type="entry name" value="ABC2_membrane"/>
    <property type="match status" value="1"/>
</dbReference>
<keyword evidence="7 10" id="KW-1133">Transmembrane helix</keyword>
<dbReference type="InterPro" id="IPR026954">
    <property type="entry name" value="PknH-like_Extracell"/>
</dbReference>
<dbReference type="InterPro" id="IPR017871">
    <property type="entry name" value="ABC_transporter-like_CS"/>
</dbReference>
<keyword evidence="13" id="KW-0614">Plasmid</keyword>
<feature type="transmembrane region" description="Helical" evidence="10">
    <location>
        <begin position="717"/>
        <end position="738"/>
    </location>
</feature>
<feature type="region of interest" description="Disordered" evidence="9">
    <location>
        <begin position="1013"/>
        <end position="1047"/>
    </location>
</feature>
<dbReference type="PANTHER" id="PTHR48041:SF139">
    <property type="entry name" value="PROTEIN SCARLET"/>
    <property type="match status" value="1"/>
</dbReference>
<dbReference type="FunFam" id="3.40.50.300:FF:000474">
    <property type="entry name" value="Putative ABC transporter ATP-binding subunit"/>
    <property type="match status" value="1"/>
</dbReference>
<feature type="domain" description="FHA" evidence="11">
    <location>
        <begin position="27"/>
        <end position="79"/>
    </location>
</feature>
<evidence type="ECO:0000313" key="15">
    <source>
        <dbReference type="Proteomes" id="UP000192441"/>
    </source>
</evidence>
<dbReference type="PROSITE" id="PS50006">
    <property type="entry name" value="FHA_DOMAIN"/>
    <property type="match status" value="2"/>
</dbReference>
<evidence type="ECO:0000256" key="10">
    <source>
        <dbReference type="SAM" id="Phobius"/>
    </source>
</evidence>
<comment type="subcellular location">
    <subcellularLocation>
        <location evidence="1">Membrane</location>
        <topology evidence="1">Multi-pass membrane protein</topology>
    </subcellularLocation>
</comment>
<dbReference type="Proteomes" id="UP000192441">
    <property type="component" value="Unassembled WGS sequence"/>
</dbReference>
<dbReference type="EMBL" id="AP022607">
    <property type="protein sequence ID" value="BBZ15195.1"/>
    <property type="molecule type" value="Genomic_DNA"/>
</dbReference>
<feature type="transmembrane region" description="Helical" evidence="10">
    <location>
        <begin position="592"/>
        <end position="613"/>
    </location>
</feature>
<dbReference type="GO" id="GO:0005524">
    <property type="term" value="F:ATP binding"/>
    <property type="evidence" value="ECO:0007669"/>
    <property type="project" value="UniProtKB-KW"/>
</dbReference>
<evidence type="ECO:0000256" key="5">
    <source>
        <dbReference type="ARBA" id="ARBA00022741"/>
    </source>
</evidence>
<dbReference type="Proteomes" id="UP000467379">
    <property type="component" value="Plasmid pJCM12687"/>
</dbReference>
<dbReference type="AlphaFoldDB" id="A0A7I7WEF4"/>
<feature type="transmembrane region" description="Helical" evidence="10">
    <location>
        <begin position="813"/>
        <end position="834"/>
    </location>
</feature>
<feature type="compositionally biased region" description="Low complexity" evidence="9">
    <location>
        <begin position="139"/>
        <end position="148"/>
    </location>
</feature>
<dbReference type="CDD" id="cd00060">
    <property type="entry name" value="FHA"/>
    <property type="match status" value="2"/>
</dbReference>
<dbReference type="PROSITE" id="PS00211">
    <property type="entry name" value="ABC_TRANSPORTER_1"/>
    <property type="match status" value="1"/>
</dbReference>
<dbReference type="OrthoDB" id="9804819at2"/>
<dbReference type="InterPro" id="IPR008984">
    <property type="entry name" value="SMAD_FHA_dom_sf"/>
</dbReference>
<keyword evidence="8 10" id="KW-0472">Membrane</keyword>
<dbReference type="InterPro" id="IPR003593">
    <property type="entry name" value="AAA+_ATPase"/>
</dbReference>
<reference evidence="14 15" key="1">
    <citation type="submission" date="2016-12" db="EMBL/GenBank/DDBJ databases">
        <title>The new phylogeny of genus Mycobacterium.</title>
        <authorList>
            <person name="Tortoli E."/>
            <person name="Trovato A."/>
            <person name="Cirillo D.M."/>
        </authorList>
    </citation>
    <scope>NUCLEOTIDE SEQUENCE [LARGE SCALE GENOMIC DNA]</scope>
    <source>
        <strain evidence="14 15">DSM 44624</strain>
    </source>
</reference>
<feature type="transmembrane region" description="Helical" evidence="10">
    <location>
        <begin position="855"/>
        <end position="875"/>
    </location>
</feature>
<gene>
    <name evidence="14" type="ORF">BST20_17995</name>
    <name evidence="13" type="ORF">MBRA_53900</name>
</gene>
<evidence type="ECO:0000256" key="6">
    <source>
        <dbReference type="ARBA" id="ARBA00022840"/>
    </source>
</evidence>
<dbReference type="SUPFAM" id="SSF52540">
    <property type="entry name" value="P-loop containing nucleoside triphosphate hydrolases"/>
    <property type="match status" value="1"/>
</dbReference>
<evidence type="ECO:0000256" key="3">
    <source>
        <dbReference type="ARBA" id="ARBA00022553"/>
    </source>
</evidence>
<feature type="transmembrane region" description="Helical" evidence="10">
    <location>
        <begin position="633"/>
        <end position="654"/>
    </location>
</feature>
<evidence type="ECO:0000256" key="2">
    <source>
        <dbReference type="ARBA" id="ARBA00022448"/>
    </source>
</evidence>
<dbReference type="PROSITE" id="PS50893">
    <property type="entry name" value="ABC_TRANSPORTER_2"/>
    <property type="match status" value="1"/>
</dbReference>
<evidence type="ECO:0000259" key="12">
    <source>
        <dbReference type="PROSITE" id="PS50893"/>
    </source>
</evidence>
<feature type="compositionally biased region" description="Low complexity" evidence="9">
    <location>
        <begin position="108"/>
        <end position="130"/>
    </location>
</feature>
<dbReference type="Gene3D" id="2.60.200.20">
    <property type="match status" value="2"/>
</dbReference>
<dbReference type="SMART" id="SM00240">
    <property type="entry name" value="FHA"/>
    <property type="match status" value="2"/>
</dbReference>
<keyword evidence="3" id="KW-0597">Phosphoprotein</keyword>
<evidence type="ECO:0000256" key="1">
    <source>
        <dbReference type="ARBA" id="ARBA00004141"/>
    </source>
</evidence>
<proteinExistence type="predicted"/>
<dbReference type="SMART" id="SM00382">
    <property type="entry name" value="AAA"/>
    <property type="match status" value="1"/>
</dbReference>
<keyword evidence="4 10" id="KW-0812">Transmembrane</keyword>
<dbReference type="Pfam" id="PF00005">
    <property type="entry name" value="ABC_tran"/>
    <property type="match status" value="1"/>
</dbReference>
<feature type="domain" description="FHA" evidence="11">
    <location>
        <begin position="211"/>
        <end position="260"/>
    </location>
</feature>
<keyword evidence="6" id="KW-0067">ATP-binding</keyword>